<dbReference type="Proteomes" id="UP001172681">
    <property type="component" value="Unassembled WGS sequence"/>
</dbReference>
<name>A0AA38Y3Z9_9EURO</name>
<proteinExistence type="predicted"/>
<feature type="transmembrane region" description="Helical" evidence="2">
    <location>
        <begin position="195"/>
        <end position="220"/>
    </location>
</feature>
<sequence length="622" mass="68960">MRRHFTETACPQKAAGSEQDSKLQLQHQHNARLPERTSSQWRRWGSRGAEPASASSSGGFVDKEPLKPLPTFDRRAQRNKLLKSGILRLLATTIICSLLVVTLYEFEQLDRGMTNNERRGFNTLIVLLSMTLNLVLFHSLEGCAQVVRWRILASKYSTPKEFELIYEADRKMHSFRLLWASRTRRGGFFSNKVQLLAAFYLLISIGLLVDTAVLGLTYSIEVSPYYKMSQPGTVSVANLTTISPVKTDRESHYQQAQNYGLMSQGFVPIESSQDDEDAGGFLSILYDSDADVFWYRFVQMSTTNILNYDTSDRYITSRASCREVTVVIGGNGGRNSTDGVQIDEPNITIQDGDEPVQELYIGELQTPGGITWLGSVNMGSGQCGPRCAHLWALQSSIDTPGREKPRFWKCTNTVSQVFNAELQHNDTVFQISDHLAQIMAGAIGFSGVSIQGLPYQRVLYPDGNAFAPSNSDSTPHLMESTVMWFSAGAFAAMDAFGPRIKVHSQQQPIAAQVLDVNWKYAALVLGIPPFAQALVLMATIIYGNKIVVGSGSALFTARLLRPVLDRVNGDGSLTSEKQDVDRSNDCRIKYRPQASGVVGGTTFRGSIPHVDIEDNQRQRLNV</sequence>
<evidence type="ECO:0000313" key="3">
    <source>
        <dbReference type="EMBL" id="KAJ9633577.1"/>
    </source>
</evidence>
<keyword evidence="4" id="KW-1185">Reference proteome</keyword>
<dbReference type="AlphaFoldDB" id="A0AA38Y3Z9"/>
<feature type="transmembrane region" description="Helical" evidence="2">
    <location>
        <begin position="85"/>
        <end position="104"/>
    </location>
</feature>
<accession>A0AA38Y3Z9</accession>
<feature type="compositionally biased region" description="Low complexity" evidence="1">
    <location>
        <begin position="46"/>
        <end position="59"/>
    </location>
</feature>
<gene>
    <name evidence="3" type="ORF">H2204_006783</name>
</gene>
<reference evidence="3" key="1">
    <citation type="submission" date="2022-10" db="EMBL/GenBank/DDBJ databases">
        <title>Culturing micro-colonial fungi from biological soil crusts in the Mojave desert and describing Neophaeococcomyces mojavensis, and introducing the new genera and species Taxawa tesnikishii.</title>
        <authorList>
            <person name="Kurbessoian T."/>
            <person name="Stajich J.E."/>
        </authorList>
    </citation>
    <scope>NUCLEOTIDE SEQUENCE</scope>
    <source>
        <strain evidence="3">TK_35</strain>
    </source>
</reference>
<dbReference type="EMBL" id="JAPDRN010000044">
    <property type="protein sequence ID" value="KAJ9633577.1"/>
    <property type="molecule type" value="Genomic_DNA"/>
</dbReference>
<evidence type="ECO:0000256" key="2">
    <source>
        <dbReference type="SAM" id="Phobius"/>
    </source>
</evidence>
<feature type="transmembrane region" description="Helical" evidence="2">
    <location>
        <begin position="124"/>
        <end position="147"/>
    </location>
</feature>
<keyword evidence="2" id="KW-0812">Transmembrane</keyword>
<keyword evidence="2" id="KW-0472">Membrane</keyword>
<feature type="region of interest" description="Disordered" evidence="1">
    <location>
        <begin position="1"/>
        <end position="68"/>
    </location>
</feature>
<protein>
    <submittedName>
        <fullName evidence="3">Uncharacterized protein</fullName>
    </submittedName>
</protein>
<organism evidence="3 4">
    <name type="scientific">Knufia peltigerae</name>
    <dbReference type="NCBI Taxonomy" id="1002370"/>
    <lineage>
        <taxon>Eukaryota</taxon>
        <taxon>Fungi</taxon>
        <taxon>Dikarya</taxon>
        <taxon>Ascomycota</taxon>
        <taxon>Pezizomycotina</taxon>
        <taxon>Eurotiomycetes</taxon>
        <taxon>Chaetothyriomycetidae</taxon>
        <taxon>Chaetothyriales</taxon>
        <taxon>Trichomeriaceae</taxon>
        <taxon>Knufia</taxon>
    </lineage>
</organism>
<evidence type="ECO:0000256" key="1">
    <source>
        <dbReference type="SAM" id="MobiDB-lite"/>
    </source>
</evidence>
<evidence type="ECO:0000313" key="4">
    <source>
        <dbReference type="Proteomes" id="UP001172681"/>
    </source>
</evidence>
<keyword evidence="2" id="KW-1133">Transmembrane helix</keyword>
<comment type="caution">
    <text evidence="3">The sequence shown here is derived from an EMBL/GenBank/DDBJ whole genome shotgun (WGS) entry which is preliminary data.</text>
</comment>